<gene>
    <name evidence="2" type="ORF">RHGRI_023568</name>
</gene>
<keyword evidence="1" id="KW-1133">Transmembrane helix</keyword>
<evidence type="ECO:0000256" key="1">
    <source>
        <dbReference type="SAM" id="Phobius"/>
    </source>
</evidence>
<comment type="caution">
    <text evidence="2">The sequence shown here is derived from an EMBL/GenBank/DDBJ whole genome shotgun (WGS) entry which is preliminary data.</text>
</comment>
<dbReference type="Pfam" id="PF05212">
    <property type="entry name" value="DUF707"/>
    <property type="match status" value="1"/>
</dbReference>
<dbReference type="EMBL" id="JACTNZ010000008">
    <property type="protein sequence ID" value="KAG5535842.1"/>
    <property type="molecule type" value="Genomic_DNA"/>
</dbReference>
<feature type="transmembrane region" description="Helical" evidence="1">
    <location>
        <begin position="147"/>
        <end position="172"/>
    </location>
</feature>
<dbReference type="AlphaFoldDB" id="A0AAV6J449"/>
<keyword evidence="1" id="KW-0472">Membrane</keyword>
<dbReference type="PANTHER" id="PTHR31210">
    <property type="entry name" value="OS06G0731900 PROTEIN"/>
    <property type="match status" value="1"/>
</dbReference>
<keyword evidence="1" id="KW-0812">Transmembrane</keyword>
<dbReference type="Proteomes" id="UP000823749">
    <property type="component" value="Chromosome 8"/>
</dbReference>
<dbReference type="PANTHER" id="PTHR31210:SF38">
    <property type="entry name" value="LYSINE KETOGLUTARATE REDUCTASE TRANS-SPLICING RELATED 1"/>
    <property type="match status" value="1"/>
</dbReference>
<sequence>MYSCKFLIICFHINLQPRDHTQIWVPANPGGAERLAPGIIEFESDFYLHNLWGLPNELLHMVNCFADYLLLKIHRFVEIMAPVFSRDAWHCVWRMIQVQNIIFTFSYCSPPFKLSLDGLSWYFTVAYLGVVRRKELSHFLRTGYRHVWIGLGVVYALTVLVCMGSSILGMYVEVLGVSERRLLSIQRCRIQSSGIEREVAFIHSKL</sequence>
<keyword evidence="3" id="KW-1185">Reference proteome</keyword>
<dbReference type="InterPro" id="IPR007877">
    <property type="entry name" value="DUF707"/>
</dbReference>
<proteinExistence type="predicted"/>
<protein>
    <submittedName>
        <fullName evidence="2">Uncharacterized protein</fullName>
    </submittedName>
</protein>
<evidence type="ECO:0000313" key="2">
    <source>
        <dbReference type="EMBL" id="KAG5535842.1"/>
    </source>
</evidence>
<evidence type="ECO:0000313" key="3">
    <source>
        <dbReference type="Proteomes" id="UP000823749"/>
    </source>
</evidence>
<reference evidence="2" key="1">
    <citation type="submission" date="2020-08" db="EMBL/GenBank/DDBJ databases">
        <title>Plant Genome Project.</title>
        <authorList>
            <person name="Zhang R.-G."/>
        </authorList>
    </citation>
    <scope>NUCLEOTIDE SEQUENCE</scope>
    <source>
        <strain evidence="2">WSP0</strain>
        <tissue evidence="2">Leaf</tissue>
    </source>
</reference>
<accession>A0AAV6J449</accession>
<organism evidence="2 3">
    <name type="scientific">Rhododendron griersonianum</name>
    <dbReference type="NCBI Taxonomy" id="479676"/>
    <lineage>
        <taxon>Eukaryota</taxon>
        <taxon>Viridiplantae</taxon>
        <taxon>Streptophyta</taxon>
        <taxon>Embryophyta</taxon>
        <taxon>Tracheophyta</taxon>
        <taxon>Spermatophyta</taxon>
        <taxon>Magnoliopsida</taxon>
        <taxon>eudicotyledons</taxon>
        <taxon>Gunneridae</taxon>
        <taxon>Pentapetalae</taxon>
        <taxon>asterids</taxon>
        <taxon>Ericales</taxon>
        <taxon>Ericaceae</taxon>
        <taxon>Ericoideae</taxon>
        <taxon>Rhodoreae</taxon>
        <taxon>Rhododendron</taxon>
    </lineage>
</organism>
<name>A0AAV6J449_9ERIC</name>